<dbReference type="PANTHER" id="PTHR30111:SF1">
    <property type="entry name" value="33 KDA CHAPERONIN"/>
    <property type="match status" value="1"/>
</dbReference>
<dbReference type="GO" id="GO:0051082">
    <property type="term" value="F:unfolded protein binding"/>
    <property type="evidence" value="ECO:0007669"/>
    <property type="project" value="InterPro"/>
</dbReference>
<dbReference type="Proteomes" id="UP000321405">
    <property type="component" value="Unassembled WGS sequence"/>
</dbReference>
<keyword evidence="5" id="KW-0676">Redox-active center</keyword>
<evidence type="ECO:0000256" key="1">
    <source>
        <dbReference type="ARBA" id="ARBA00022490"/>
    </source>
</evidence>
<dbReference type="GO" id="GO:0005737">
    <property type="term" value="C:cytoplasm"/>
    <property type="evidence" value="ECO:0007669"/>
    <property type="project" value="InterPro"/>
</dbReference>
<dbReference type="InterPro" id="IPR016154">
    <property type="entry name" value="Heat_shock_Hsp33_C"/>
</dbReference>
<dbReference type="InterPro" id="IPR016153">
    <property type="entry name" value="Heat_shock_Hsp33_N"/>
</dbReference>
<evidence type="ECO:0000256" key="5">
    <source>
        <dbReference type="ARBA" id="ARBA00023284"/>
    </source>
</evidence>
<dbReference type="InterPro" id="IPR000397">
    <property type="entry name" value="Heat_shock_Hsp33"/>
</dbReference>
<dbReference type="EMBL" id="BJVC01000001">
    <property type="protein sequence ID" value="GEL00885.1"/>
    <property type="molecule type" value="Genomic_DNA"/>
</dbReference>
<dbReference type="Gene3D" id="1.10.287.480">
    <property type="entry name" value="helix hairpin bin"/>
    <property type="match status" value="1"/>
</dbReference>
<dbReference type="GO" id="GO:0044183">
    <property type="term" value="F:protein folding chaperone"/>
    <property type="evidence" value="ECO:0007669"/>
    <property type="project" value="TreeGrafter"/>
</dbReference>
<keyword evidence="3" id="KW-1015">Disulfide bond</keyword>
<evidence type="ECO:0000256" key="4">
    <source>
        <dbReference type="ARBA" id="ARBA00023186"/>
    </source>
</evidence>
<evidence type="ECO:0000256" key="2">
    <source>
        <dbReference type="ARBA" id="ARBA00022833"/>
    </source>
</evidence>
<dbReference type="CDD" id="cd00498">
    <property type="entry name" value="Hsp33"/>
    <property type="match status" value="1"/>
</dbReference>
<proteinExistence type="predicted"/>
<sequence>MIDTPAFLDTHRPDSVPDLVVPHGITPFHLSNSPVRGRLVRLGPLADIMLTRHDIADSGRILAGQALSLVAGLSAGLKFKGSFSLQIKGDGPVSTLVADCTDTGELRFYLRMENDAAPRDATARALLGEGYFAFTVDQGAHMERHQGIVALEGETLADMATHYFETSEQHRCAVLLFCDRTEAGWEAGALLLEKIAQEGGIVPSPDAGPGEKHQGQTDSGAAQTDEDSWETACVLGRTLTSSELFDRSLSSVTLIERLFGTQGVIVDRARAVSLGCRCNRARLAGVLSSFPEEDLDHMAEEGTITMNCEFCNVGFQFARDDIAR</sequence>
<dbReference type="RefSeq" id="WP_147091942.1">
    <property type="nucleotide sequence ID" value="NZ_BJVC01000001.1"/>
</dbReference>
<protein>
    <submittedName>
        <fullName evidence="7">33 kDa chaperonin</fullName>
    </submittedName>
</protein>
<evidence type="ECO:0000313" key="7">
    <source>
        <dbReference type="EMBL" id="GEL00885.1"/>
    </source>
</evidence>
<organism evidence="7 8">
    <name type="scientific">Swaminathania salitolerans</name>
    <dbReference type="NCBI Taxonomy" id="182838"/>
    <lineage>
        <taxon>Bacteria</taxon>
        <taxon>Pseudomonadati</taxon>
        <taxon>Pseudomonadota</taxon>
        <taxon>Alphaproteobacteria</taxon>
        <taxon>Acetobacterales</taxon>
        <taxon>Acetobacteraceae</taxon>
        <taxon>Swaminathania</taxon>
    </lineage>
</organism>
<keyword evidence="1" id="KW-0963">Cytoplasm</keyword>
<reference evidence="7 8" key="1">
    <citation type="submission" date="2019-07" db="EMBL/GenBank/DDBJ databases">
        <title>Whole genome shotgun sequence of Swaminathania salitolerans NBRC 104436.</title>
        <authorList>
            <person name="Hosoyama A."/>
            <person name="Uohara A."/>
            <person name="Ohji S."/>
            <person name="Ichikawa N."/>
        </authorList>
    </citation>
    <scope>NUCLEOTIDE SEQUENCE [LARGE SCALE GENOMIC DNA]</scope>
    <source>
        <strain evidence="7 8">NBRC 104436</strain>
    </source>
</reference>
<comment type="caution">
    <text evidence="7">The sequence shown here is derived from an EMBL/GenBank/DDBJ whole genome shotgun (WGS) entry which is preliminary data.</text>
</comment>
<dbReference type="OrthoDB" id="9793753at2"/>
<keyword evidence="4" id="KW-0143">Chaperone</keyword>
<dbReference type="SUPFAM" id="SSF118352">
    <property type="entry name" value="HSP33 redox switch-like"/>
    <property type="match status" value="1"/>
</dbReference>
<gene>
    <name evidence="7" type="ORF">SSA02_00480</name>
</gene>
<evidence type="ECO:0000313" key="8">
    <source>
        <dbReference type="Proteomes" id="UP000321405"/>
    </source>
</evidence>
<dbReference type="AlphaFoldDB" id="A0A511BKV5"/>
<evidence type="ECO:0000256" key="6">
    <source>
        <dbReference type="SAM" id="MobiDB-lite"/>
    </source>
</evidence>
<dbReference type="Gene3D" id="3.55.30.10">
    <property type="entry name" value="Hsp33 domain"/>
    <property type="match status" value="1"/>
</dbReference>
<keyword evidence="8" id="KW-1185">Reference proteome</keyword>
<feature type="region of interest" description="Disordered" evidence="6">
    <location>
        <begin position="201"/>
        <end position="226"/>
    </location>
</feature>
<dbReference type="InterPro" id="IPR023212">
    <property type="entry name" value="Hsp33_helix_hairpin_bin_dom_sf"/>
</dbReference>
<dbReference type="Pfam" id="PF01430">
    <property type="entry name" value="HSP33"/>
    <property type="match status" value="1"/>
</dbReference>
<dbReference type="PANTHER" id="PTHR30111">
    <property type="entry name" value="33 KDA CHAPERONIN"/>
    <property type="match status" value="1"/>
</dbReference>
<dbReference type="GO" id="GO:0042026">
    <property type="term" value="P:protein refolding"/>
    <property type="evidence" value="ECO:0007669"/>
    <property type="project" value="TreeGrafter"/>
</dbReference>
<accession>A0A511BKV5</accession>
<name>A0A511BKV5_9PROT</name>
<dbReference type="PIRSF" id="PIRSF005261">
    <property type="entry name" value="Heat_shock_Hsp33"/>
    <property type="match status" value="1"/>
</dbReference>
<evidence type="ECO:0000256" key="3">
    <source>
        <dbReference type="ARBA" id="ARBA00023157"/>
    </source>
</evidence>
<dbReference type="SUPFAM" id="SSF64397">
    <property type="entry name" value="Hsp33 domain"/>
    <property type="match status" value="1"/>
</dbReference>
<keyword evidence="2" id="KW-0862">Zinc</keyword>
<dbReference type="Gene3D" id="3.90.1280.10">
    <property type="entry name" value="HSP33 redox switch-like"/>
    <property type="match status" value="1"/>
</dbReference>